<dbReference type="GO" id="GO:0043596">
    <property type="term" value="C:nuclear replication fork"/>
    <property type="evidence" value="ECO:0007669"/>
    <property type="project" value="TreeGrafter"/>
</dbReference>
<organism evidence="2 3">
    <name type="scientific">Monoraphidium neglectum</name>
    <dbReference type="NCBI Taxonomy" id="145388"/>
    <lineage>
        <taxon>Eukaryota</taxon>
        <taxon>Viridiplantae</taxon>
        <taxon>Chlorophyta</taxon>
        <taxon>core chlorophytes</taxon>
        <taxon>Chlorophyceae</taxon>
        <taxon>CS clade</taxon>
        <taxon>Sphaeropleales</taxon>
        <taxon>Selenastraceae</taxon>
        <taxon>Monoraphidium</taxon>
    </lineage>
</organism>
<dbReference type="AlphaFoldDB" id="A0A0D2LJQ7"/>
<dbReference type="STRING" id="145388.A0A0D2LJQ7"/>
<dbReference type="GO" id="GO:0003682">
    <property type="term" value="F:chromatin binding"/>
    <property type="evidence" value="ECO:0007669"/>
    <property type="project" value="TreeGrafter"/>
</dbReference>
<protein>
    <submittedName>
        <fullName evidence="2">WD repeat and HMG-box DNA-binding protein 1</fullName>
    </submittedName>
</protein>
<dbReference type="PANTHER" id="PTHR19932">
    <property type="entry name" value="WD REPEAT AND HMG-BOX DNA BINDING PROTEIN"/>
    <property type="match status" value="1"/>
</dbReference>
<evidence type="ECO:0000313" key="3">
    <source>
        <dbReference type="Proteomes" id="UP000054498"/>
    </source>
</evidence>
<dbReference type="GO" id="GO:0003677">
    <property type="term" value="F:DNA binding"/>
    <property type="evidence" value="ECO:0007669"/>
    <property type="project" value="UniProtKB-KW"/>
</dbReference>
<keyword evidence="3" id="KW-1185">Reference proteome</keyword>
<evidence type="ECO:0000313" key="2">
    <source>
        <dbReference type="EMBL" id="KIY92199.1"/>
    </source>
</evidence>
<dbReference type="InterPro" id="IPR022100">
    <property type="entry name" value="WDHD1/CFT4_beta-prop_2nd"/>
</dbReference>
<dbReference type="Proteomes" id="UP000054498">
    <property type="component" value="Unassembled WGS sequence"/>
</dbReference>
<dbReference type="KEGG" id="mng:MNEG_15764"/>
<dbReference type="GO" id="GO:0000278">
    <property type="term" value="P:mitotic cell cycle"/>
    <property type="evidence" value="ECO:0007669"/>
    <property type="project" value="TreeGrafter"/>
</dbReference>
<dbReference type="Pfam" id="PF12341">
    <property type="entry name" value="Mcl1_mid"/>
    <property type="match status" value="1"/>
</dbReference>
<proteinExistence type="predicted"/>
<accession>A0A0D2LJQ7</accession>
<dbReference type="GO" id="GO:0006281">
    <property type="term" value="P:DNA repair"/>
    <property type="evidence" value="ECO:0007669"/>
    <property type="project" value="TreeGrafter"/>
</dbReference>
<evidence type="ECO:0000259" key="1">
    <source>
        <dbReference type="Pfam" id="PF12341"/>
    </source>
</evidence>
<dbReference type="OrthoDB" id="427368at2759"/>
<reference evidence="2 3" key="1">
    <citation type="journal article" date="2013" name="BMC Genomics">
        <title>Reconstruction of the lipid metabolism for the microalga Monoraphidium neglectum from its genome sequence reveals characteristics suitable for biofuel production.</title>
        <authorList>
            <person name="Bogen C."/>
            <person name="Al-Dilaimi A."/>
            <person name="Albersmeier A."/>
            <person name="Wichmann J."/>
            <person name="Grundmann M."/>
            <person name="Rupp O."/>
            <person name="Lauersen K.J."/>
            <person name="Blifernez-Klassen O."/>
            <person name="Kalinowski J."/>
            <person name="Goesmann A."/>
            <person name="Mussgnug J.H."/>
            <person name="Kruse O."/>
        </authorList>
    </citation>
    <scope>NUCLEOTIDE SEQUENCE [LARGE SCALE GENOMIC DNA]</scope>
    <source>
        <strain evidence="2 3">SAG 48.87</strain>
    </source>
</reference>
<gene>
    <name evidence="2" type="ORF">MNEG_15764</name>
</gene>
<dbReference type="RefSeq" id="XP_013891219.1">
    <property type="nucleotide sequence ID" value="XM_014035765.1"/>
</dbReference>
<dbReference type="EMBL" id="KK105863">
    <property type="protein sequence ID" value="KIY92199.1"/>
    <property type="molecule type" value="Genomic_DNA"/>
</dbReference>
<sequence length="280" mass="28662">MASLGEAGVAYGSPASADAPPMVVYRPFDCWAANSDWSVQLPRDEAPTCIAAGRSFVAVATSAQLLRIYSPSGRQLAALSLPGPAVALAAAGHALLAAHQAASPCWEAPEAGSQRLAYLLLDVARHAQLASGPLPLARGAPLAWLGFSEEGLPAAADGAGVVRLRTAEWGGAWVPVFDARLARSEGGSEVFWPVSISCRELTCVVTSQAAPHPPVQPRPVLSVRPLQVPLAAAEGAPSDLEDEALRLGLRAAHIRAAAAEADVYQLQPGISAGAAAAPGL</sequence>
<dbReference type="GeneID" id="25733458"/>
<keyword evidence="2" id="KW-0238">DNA-binding</keyword>
<dbReference type="GO" id="GO:0006261">
    <property type="term" value="P:DNA-templated DNA replication"/>
    <property type="evidence" value="ECO:0007669"/>
    <property type="project" value="TreeGrafter"/>
</dbReference>
<feature type="domain" description="WDHD1/CFT4 second beta-propeller" evidence="1">
    <location>
        <begin position="1"/>
        <end position="230"/>
    </location>
</feature>
<dbReference type="PANTHER" id="PTHR19932:SF10">
    <property type="entry name" value="WD REPEAT AND HMG-BOX DNA-BINDING PROTEIN 1"/>
    <property type="match status" value="1"/>
</dbReference>
<name>A0A0D2LJQ7_9CHLO</name>